<feature type="compositionally biased region" description="Basic and acidic residues" evidence="6">
    <location>
        <begin position="1023"/>
        <end position="1034"/>
    </location>
</feature>
<evidence type="ECO:0000256" key="6">
    <source>
        <dbReference type="SAM" id="MobiDB-lite"/>
    </source>
</evidence>
<evidence type="ECO:0008006" key="11">
    <source>
        <dbReference type="Google" id="ProtNLM"/>
    </source>
</evidence>
<dbReference type="Pfam" id="PF03105">
    <property type="entry name" value="SPX"/>
    <property type="match status" value="1"/>
</dbReference>
<keyword evidence="5 7" id="KW-0472">Membrane</keyword>
<dbReference type="PROSITE" id="PS51382">
    <property type="entry name" value="SPX"/>
    <property type="match status" value="1"/>
</dbReference>
<feature type="transmembrane region" description="Helical" evidence="7">
    <location>
        <begin position="622"/>
        <end position="642"/>
    </location>
</feature>
<feature type="compositionally biased region" description="Acidic residues" evidence="6">
    <location>
        <begin position="927"/>
        <end position="938"/>
    </location>
</feature>
<keyword evidence="3 7" id="KW-0812">Transmembrane</keyword>
<proteinExistence type="inferred from homology"/>
<protein>
    <recommendedName>
        <fullName evidence="11">SPX domain-containing protein</fullName>
    </recommendedName>
</protein>
<evidence type="ECO:0000256" key="2">
    <source>
        <dbReference type="ARBA" id="ARBA00009665"/>
    </source>
</evidence>
<feature type="compositionally biased region" description="Gly residues" evidence="6">
    <location>
        <begin position="54"/>
        <end position="68"/>
    </location>
</feature>
<comment type="similarity">
    <text evidence="2">Belongs to the SYG1 (TC 2.A.94) family.</text>
</comment>
<evidence type="ECO:0000256" key="3">
    <source>
        <dbReference type="ARBA" id="ARBA00022692"/>
    </source>
</evidence>
<dbReference type="PROSITE" id="PS51380">
    <property type="entry name" value="EXS"/>
    <property type="match status" value="1"/>
</dbReference>
<evidence type="ECO:0000313" key="10">
    <source>
        <dbReference type="EMBL" id="CAD8723668.1"/>
    </source>
</evidence>
<evidence type="ECO:0000256" key="7">
    <source>
        <dbReference type="SAM" id="Phobius"/>
    </source>
</evidence>
<feature type="region of interest" description="Disordered" evidence="6">
    <location>
        <begin position="35"/>
        <end position="138"/>
    </location>
</feature>
<gene>
    <name evidence="10" type="ORF">MANT1106_LOCUS22884</name>
</gene>
<feature type="compositionally biased region" description="Basic and acidic residues" evidence="6">
    <location>
        <begin position="987"/>
        <end position="1000"/>
    </location>
</feature>
<feature type="transmembrane region" description="Helical" evidence="7">
    <location>
        <begin position="571"/>
        <end position="591"/>
    </location>
</feature>
<feature type="compositionally biased region" description="Gly residues" evidence="6">
    <location>
        <begin position="120"/>
        <end position="130"/>
    </location>
</feature>
<dbReference type="GO" id="GO:0006817">
    <property type="term" value="P:phosphate ion transport"/>
    <property type="evidence" value="ECO:0007669"/>
    <property type="project" value="TreeGrafter"/>
</dbReference>
<reference evidence="10" key="1">
    <citation type="submission" date="2021-01" db="EMBL/GenBank/DDBJ databases">
        <authorList>
            <person name="Corre E."/>
            <person name="Pelletier E."/>
            <person name="Niang G."/>
            <person name="Scheremetjew M."/>
            <person name="Finn R."/>
            <person name="Kale V."/>
            <person name="Holt S."/>
            <person name="Cochrane G."/>
            <person name="Meng A."/>
            <person name="Brown T."/>
            <person name="Cohen L."/>
        </authorList>
    </citation>
    <scope>NUCLEOTIDE SEQUENCE</scope>
    <source>
        <strain evidence="10">SL-175</strain>
    </source>
</reference>
<evidence type="ECO:0000256" key="1">
    <source>
        <dbReference type="ARBA" id="ARBA00004141"/>
    </source>
</evidence>
<feature type="compositionally biased region" description="Polar residues" evidence="6">
    <location>
        <begin position="1041"/>
        <end position="1053"/>
    </location>
</feature>
<dbReference type="GO" id="GO:0000822">
    <property type="term" value="F:inositol hexakisphosphate binding"/>
    <property type="evidence" value="ECO:0007669"/>
    <property type="project" value="TreeGrafter"/>
</dbReference>
<feature type="transmembrane region" description="Helical" evidence="7">
    <location>
        <begin position="530"/>
        <end position="550"/>
    </location>
</feature>
<name>A0A7S0T4A2_9CHLO</name>
<dbReference type="PANTHER" id="PTHR10783">
    <property type="entry name" value="XENOTROPIC AND POLYTROPIC RETROVIRUS RECEPTOR 1-RELATED"/>
    <property type="match status" value="1"/>
</dbReference>
<keyword evidence="4 7" id="KW-1133">Transmembrane helix</keyword>
<organism evidence="10">
    <name type="scientific">Mantoniella antarctica</name>
    <dbReference type="NCBI Taxonomy" id="81844"/>
    <lineage>
        <taxon>Eukaryota</taxon>
        <taxon>Viridiplantae</taxon>
        <taxon>Chlorophyta</taxon>
        <taxon>Mamiellophyceae</taxon>
        <taxon>Mamiellales</taxon>
        <taxon>Mamiellaceae</taxon>
        <taxon>Mantoniella</taxon>
    </lineage>
</organism>
<dbReference type="Pfam" id="PF03124">
    <property type="entry name" value="EXS"/>
    <property type="match status" value="1"/>
</dbReference>
<accession>A0A7S0T4A2</accession>
<sequence length="1086" mass="116920">MVGFGKRMQDNQVPEWSTEYLPYKKLKKLLKALVQKVSSEEKEEEEAAVAQGSRGRGAGEPSSGGGGKKPLPLSRRNTPPLVQPESKPLGHSPSSQRQSSRGQLTSHAIRKRGGLITVAVGGGHHGGGSDESGDEGAPLRQHEMAADATDAGGGGTDGGELHGTPLVLHSHPSVPEDASRLIATTVVGPTTLGGDAVLALDDERRFFMQLDQALGRIVAFYGDRLEHMRKEAVREQSQLHHLRSETDRVLTDGVFQSFNDHGHGNGTSADEPNERLGGTSGDNSRKSKSRNTYNLFSSSTGKGFGGGFGGFGTGEVGGQPASRAVAVSKAVENARLLRRAVHESYRGVNMLESFVSLNMEAFRKIVKKHDKLTGWTTQEIYMRGLRDLRIFHDDEVRDLRAAMEDSYLKIEEVLCLLEPSRWKRAAARGAGSAGSALSVGRGGGFTPGFYEVRRRRNELLAKLRQDTRGPGAGIGRRSGPQFLAGLALGAAFALGAMLLMRLSEACGPPWEQRDSHECDAMTAVAPALRAPLLISLHVVLYGAAVQAWSVTRVNNGFIFQARRGTELRATGAVLAGSLAACAWLVVCMVLVTRAVSDSQTARAAAADDTIASNELRMQHMGGVFRAATAAVCCMLVIFLMPWPERLMRASPLVGRWMRPAQHPPNSTRRYMLSALGRGICAPVYRVRMMDFFLMDQVMSQTAALRDVLTVVLLACGSLARGWVRHAALVGLLPGWLRLLQVLRRFHDDGNTVHLINAGKYAAGILAVSAGLCLRYVEGTADAAMGGALIGESAAALRHVYNVTTYVAVLYGGTWDFFQDWSVFSLQRPTRPGGCWHAGLLQRRLMVRSRWKYFVAIGINVILRNLWIVASVPTSGGEGRLKGEALMTMYATLEVCRRCMWNYFRVENEHTTNCGMFRATLDVPLPFEDGELTDDEDDTSAVNEGAQKSGGSGGGSDGGGGQGSSDDDESEDGGRVQPPSLSVAVEPAAERHEAQVSHDDIFGEDLSNRGAGRAGGGSGAWDSKSNELRQIRVDVPDPSGFDDQQQRSPLASQKSVGLEAIMKLLASPSSGNVAARASFDESDDRQP</sequence>
<comment type="subcellular location">
    <subcellularLocation>
        <location evidence="1">Membrane</location>
        <topology evidence="1">Multi-pass membrane protein</topology>
    </subcellularLocation>
</comment>
<dbReference type="AlphaFoldDB" id="A0A7S0T4A2"/>
<dbReference type="CDD" id="cd14447">
    <property type="entry name" value="SPX"/>
    <property type="match status" value="1"/>
</dbReference>
<dbReference type="EMBL" id="HBFC01038556">
    <property type="protein sequence ID" value="CAD8723668.1"/>
    <property type="molecule type" value="Transcribed_RNA"/>
</dbReference>
<feature type="domain" description="SPX" evidence="9">
    <location>
        <begin position="2"/>
        <end position="383"/>
    </location>
</feature>
<dbReference type="GO" id="GO:0016036">
    <property type="term" value="P:cellular response to phosphate starvation"/>
    <property type="evidence" value="ECO:0007669"/>
    <property type="project" value="TreeGrafter"/>
</dbReference>
<evidence type="ECO:0000256" key="5">
    <source>
        <dbReference type="ARBA" id="ARBA00023136"/>
    </source>
</evidence>
<dbReference type="GO" id="GO:0005886">
    <property type="term" value="C:plasma membrane"/>
    <property type="evidence" value="ECO:0007669"/>
    <property type="project" value="TreeGrafter"/>
</dbReference>
<feature type="region of interest" description="Disordered" evidence="6">
    <location>
        <begin position="255"/>
        <end position="292"/>
    </location>
</feature>
<feature type="compositionally biased region" description="Low complexity" evidence="6">
    <location>
        <begin position="92"/>
        <end position="101"/>
    </location>
</feature>
<feature type="transmembrane region" description="Helical" evidence="7">
    <location>
        <begin position="482"/>
        <end position="500"/>
    </location>
</feature>
<dbReference type="InterPro" id="IPR004342">
    <property type="entry name" value="EXS_C"/>
</dbReference>
<dbReference type="InterPro" id="IPR004331">
    <property type="entry name" value="SPX_dom"/>
</dbReference>
<feature type="compositionally biased region" description="Gly residues" evidence="6">
    <location>
        <begin position="947"/>
        <end position="962"/>
    </location>
</feature>
<feature type="region of interest" description="Disordered" evidence="6">
    <location>
        <begin position="927"/>
        <end position="1053"/>
    </location>
</feature>
<feature type="domain" description="EXS" evidence="8">
    <location>
        <begin position="717"/>
        <end position="936"/>
    </location>
</feature>
<evidence type="ECO:0000259" key="8">
    <source>
        <dbReference type="PROSITE" id="PS51380"/>
    </source>
</evidence>
<dbReference type="PANTHER" id="PTHR10783:SF103">
    <property type="entry name" value="SOLUTE CARRIER FAMILY 53 MEMBER 1"/>
    <property type="match status" value="1"/>
</dbReference>
<dbReference type="GO" id="GO:0005794">
    <property type="term" value="C:Golgi apparatus"/>
    <property type="evidence" value="ECO:0007669"/>
    <property type="project" value="TreeGrafter"/>
</dbReference>
<evidence type="ECO:0000259" key="9">
    <source>
        <dbReference type="PROSITE" id="PS51382"/>
    </source>
</evidence>
<evidence type="ECO:0000256" key="4">
    <source>
        <dbReference type="ARBA" id="ARBA00022989"/>
    </source>
</evidence>